<keyword evidence="2" id="KW-1185">Reference proteome</keyword>
<evidence type="ECO:0008006" key="3">
    <source>
        <dbReference type="Google" id="ProtNLM"/>
    </source>
</evidence>
<organism evidence="1 2">
    <name type="scientific">Mizuhopecten yessoensis</name>
    <name type="common">Japanese scallop</name>
    <name type="synonym">Patinopecten yessoensis</name>
    <dbReference type="NCBI Taxonomy" id="6573"/>
    <lineage>
        <taxon>Eukaryota</taxon>
        <taxon>Metazoa</taxon>
        <taxon>Spiralia</taxon>
        <taxon>Lophotrochozoa</taxon>
        <taxon>Mollusca</taxon>
        <taxon>Bivalvia</taxon>
        <taxon>Autobranchia</taxon>
        <taxon>Pteriomorphia</taxon>
        <taxon>Pectinida</taxon>
        <taxon>Pectinoidea</taxon>
        <taxon>Pectinidae</taxon>
        <taxon>Mizuhopecten</taxon>
    </lineage>
</organism>
<name>A0A210Q8C6_MIZYE</name>
<evidence type="ECO:0000313" key="1">
    <source>
        <dbReference type="EMBL" id="OWF44986.1"/>
    </source>
</evidence>
<proteinExistence type="predicted"/>
<dbReference type="SUPFAM" id="SSF52266">
    <property type="entry name" value="SGNH hydrolase"/>
    <property type="match status" value="1"/>
</dbReference>
<protein>
    <recommendedName>
        <fullName evidence="3">SGNH hydrolase-type esterase domain-containing protein</fullName>
    </recommendedName>
</protein>
<sequence length="185" mass="21228">MPTLILYGSSYIERLRCHCDGDLCISGVNTVFFGRGGLRTDRMDQRFVRQAIATGAEFAFLHVGGNDISSTSTPREIFERIVELVSTFNNAGMKEVWVAEMITRGNFSKVPGLTKEAYECQRIRINQFLHKKFGKHFVQFKDNKYPTDYLQDLVNIQTSEQITVNTGMKKYMSRIRRTIASTQKH</sequence>
<dbReference type="InterPro" id="IPR036514">
    <property type="entry name" value="SGNH_hydro_sf"/>
</dbReference>
<dbReference type="Gene3D" id="3.40.50.1110">
    <property type="entry name" value="SGNH hydrolase"/>
    <property type="match status" value="1"/>
</dbReference>
<dbReference type="AlphaFoldDB" id="A0A210Q8C6"/>
<accession>A0A210Q8C6</accession>
<evidence type="ECO:0000313" key="2">
    <source>
        <dbReference type="Proteomes" id="UP000242188"/>
    </source>
</evidence>
<dbReference type="OrthoDB" id="6053634at2759"/>
<dbReference type="Proteomes" id="UP000242188">
    <property type="component" value="Unassembled WGS sequence"/>
</dbReference>
<gene>
    <name evidence="1" type="ORF">KP79_PYT07796</name>
</gene>
<reference evidence="1 2" key="1">
    <citation type="journal article" date="2017" name="Nat. Ecol. Evol.">
        <title>Scallop genome provides insights into evolution of bilaterian karyotype and development.</title>
        <authorList>
            <person name="Wang S."/>
            <person name="Zhang J."/>
            <person name="Jiao W."/>
            <person name="Li J."/>
            <person name="Xun X."/>
            <person name="Sun Y."/>
            <person name="Guo X."/>
            <person name="Huan P."/>
            <person name="Dong B."/>
            <person name="Zhang L."/>
            <person name="Hu X."/>
            <person name="Sun X."/>
            <person name="Wang J."/>
            <person name="Zhao C."/>
            <person name="Wang Y."/>
            <person name="Wang D."/>
            <person name="Huang X."/>
            <person name="Wang R."/>
            <person name="Lv J."/>
            <person name="Li Y."/>
            <person name="Zhang Z."/>
            <person name="Liu B."/>
            <person name="Lu W."/>
            <person name="Hui Y."/>
            <person name="Liang J."/>
            <person name="Zhou Z."/>
            <person name="Hou R."/>
            <person name="Li X."/>
            <person name="Liu Y."/>
            <person name="Li H."/>
            <person name="Ning X."/>
            <person name="Lin Y."/>
            <person name="Zhao L."/>
            <person name="Xing Q."/>
            <person name="Dou J."/>
            <person name="Li Y."/>
            <person name="Mao J."/>
            <person name="Guo H."/>
            <person name="Dou H."/>
            <person name="Li T."/>
            <person name="Mu C."/>
            <person name="Jiang W."/>
            <person name="Fu Q."/>
            <person name="Fu X."/>
            <person name="Miao Y."/>
            <person name="Liu J."/>
            <person name="Yu Q."/>
            <person name="Li R."/>
            <person name="Liao H."/>
            <person name="Li X."/>
            <person name="Kong Y."/>
            <person name="Jiang Z."/>
            <person name="Chourrout D."/>
            <person name="Li R."/>
            <person name="Bao Z."/>
        </authorList>
    </citation>
    <scope>NUCLEOTIDE SEQUENCE [LARGE SCALE GENOMIC DNA]</scope>
    <source>
        <strain evidence="1 2">PY_sf001</strain>
    </source>
</reference>
<dbReference type="EMBL" id="NEDP02004628">
    <property type="protein sequence ID" value="OWF44986.1"/>
    <property type="molecule type" value="Genomic_DNA"/>
</dbReference>
<comment type="caution">
    <text evidence="1">The sequence shown here is derived from an EMBL/GenBank/DDBJ whole genome shotgun (WGS) entry which is preliminary data.</text>
</comment>